<dbReference type="SUPFAM" id="SSF50129">
    <property type="entry name" value="GroES-like"/>
    <property type="match status" value="1"/>
</dbReference>
<name>A0A9P8Y2U2_9PEZI</name>
<keyword evidence="5" id="KW-1185">Reference proteome</keyword>
<feature type="domain" description="Enoyl reductase (ER)" evidence="3">
    <location>
        <begin position="15"/>
        <end position="339"/>
    </location>
</feature>
<dbReference type="CDD" id="cd05276">
    <property type="entry name" value="p53_inducible_oxidoreductase"/>
    <property type="match status" value="1"/>
</dbReference>
<dbReference type="Gene3D" id="3.40.50.720">
    <property type="entry name" value="NAD(P)-binding Rossmann-like Domain"/>
    <property type="match status" value="1"/>
</dbReference>
<dbReference type="GO" id="GO:0070402">
    <property type="term" value="F:NADPH binding"/>
    <property type="evidence" value="ECO:0007669"/>
    <property type="project" value="TreeGrafter"/>
</dbReference>
<dbReference type="GO" id="GO:0016651">
    <property type="term" value="F:oxidoreductase activity, acting on NAD(P)H"/>
    <property type="evidence" value="ECO:0007669"/>
    <property type="project" value="TreeGrafter"/>
</dbReference>
<proteinExistence type="predicted"/>
<sequence length="343" mass="37185">MPSKMKAVDIKGGTGDADALFINADTPVPEPKECEALVRVKAFGLNRMDLLQREGKYPLPPHYPKTLGVEFSGTIESLGSSSSSDFKPGDEVFGLAYGGAYAEYIAVSTKMLLHKPAFLSWEQAAGVPETWITATQALFLVGEFSKGKTVLWHAGASGVSIAGIQLALDAGAAAVYATAGSDEKCAFIEQELGATKAFNYKHQDSEGKSDWDKQILEATGGKGVDLIIDFIGASYFQQNLNVAARDAHWVCLGMMGGSVLDGVNIGPLLFKRIRIEGTTLRSREPEYQGRLRDKLAEYIPHFDEGGKLKVLVDSVFDWEDVIKAHKLMEENKSRGKIICTISS</sequence>
<evidence type="ECO:0000259" key="3">
    <source>
        <dbReference type="SMART" id="SM00829"/>
    </source>
</evidence>
<dbReference type="AlphaFoldDB" id="A0A9P8Y2U2"/>
<dbReference type="RefSeq" id="XP_046009384.1">
    <property type="nucleotide sequence ID" value="XM_046151810.1"/>
</dbReference>
<dbReference type="InterPro" id="IPR014189">
    <property type="entry name" value="Quinone_OxRdtase_PIG3"/>
</dbReference>
<organism evidence="4 5">
    <name type="scientific">Microdochium trichocladiopsis</name>
    <dbReference type="NCBI Taxonomy" id="1682393"/>
    <lineage>
        <taxon>Eukaryota</taxon>
        <taxon>Fungi</taxon>
        <taxon>Dikarya</taxon>
        <taxon>Ascomycota</taxon>
        <taxon>Pezizomycotina</taxon>
        <taxon>Sordariomycetes</taxon>
        <taxon>Xylariomycetidae</taxon>
        <taxon>Xylariales</taxon>
        <taxon>Microdochiaceae</taxon>
        <taxon>Microdochium</taxon>
    </lineage>
</organism>
<dbReference type="PANTHER" id="PTHR48106">
    <property type="entry name" value="QUINONE OXIDOREDUCTASE PIG3-RELATED"/>
    <property type="match status" value="1"/>
</dbReference>
<dbReference type="Proteomes" id="UP000756346">
    <property type="component" value="Unassembled WGS sequence"/>
</dbReference>
<evidence type="ECO:0000313" key="4">
    <source>
        <dbReference type="EMBL" id="KAH7026167.1"/>
    </source>
</evidence>
<comment type="caution">
    <text evidence="4">The sequence shown here is derived from an EMBL/GenBank/DDBJ whole genome shotgun (WGS) entry which is preliminary data.</text>
</comment>
<dbReference type="InterPro" id="IPR013149">
    <property type="entry name" value="ADH-like_C"/>
</dbReference>
<evidence type="ECO:0000256" key="2">
    <source>
        <dbReference type="ARBA" id="ARBA00023002"/>
    </source>
</evidence>
<dbReference type="SMART" id="SM00829">
    <property type="entry name" value="PKS_ER"/>
    <property type="match status" value="1"/>
</dbReference>
<evidence type="ECO:0000256" key="1">
    <source>
        <dbReference type="ARBA" id="ARBA00022857"/>
    </source>
</evidence>
<dbReference type="GeneID" id="70181356"/>
<evidence type="ECO:0000313" key="5">
    <source>
        <dbReference type="Proteomes" id="UP000756346"/>
    </source>
</evidence>
<dbReference type="Pfam" id="PF08240">
    <property type="entry name" value="ADH_N"/>
    <property type="match status" value="1"/>
</dbReference>
<dbReference type="PANTHER" id="PTHR48106:SF18">
    <property type="entry name" value="QUINONE OXIDOREDUCTASE PIG3"/>
    <property type="match status" value="1"/>
</dbReference>
<gene>
    <name evidence="4" type="ORF">B0I36DRAFT_293938</name>
</gene>
<dbReference type="NCBIfam" id="TIGR02824">
    <property type="entry name" value="quinone_pig3"/>
    <property type="match status" value="1"/>
</dbReference>
<dbReference type="OrthoDB" id="203908at2759"/>
<dbReference type="Pfam" id="PF00107">
    <property type="entry name" value="ADH_zinc_N"/>
    <property type="match status" value="1"/>
</dbReference>
<dbReference type="SUPFAM" id="SSF51735">
    <property type="entry name" value="NAD(P)-binding Rossmann-fold domains"/>
    <property type="match status" value="1"/>
</dbReference>
<reference evidence="4" key="1">
    <citation type="journal article" date="2021" name="Nat. Commun.">
        <title>Genetic determinants of endophytism in the Arabidopsis root mycobiome.</title>
        <authorList>
            <person name="Mesny F."/>
            <person name="Miyauchi S."/>
            <person name="Thiergart T."/>
            <person name="Pickel B."/>
            <person name="Atanasova L."/>
            <person name="Karlsson M."/>
            <person name="Huettel B."/>
            <person name="Barry K.W."/>
            <person name="Haridas S."/>
            <person name="Chen C."/>
            <person name="Bauer D."/>
            <person name="Andreopoulos W."/>
            <person name="Pangilinan J."/>
            <person name="LaButti K."/>
            <person name="Riley R."/>
            <person name="Lipzen A."/>
            <person name="Clum A."/>
            <person name="Drula E."/>
            <person name="Henrissat B."/>
            <person name="Kohler A."/>
            <person name="Grigoriev I.V."/>
            <person name="Martin F.M."/>
            <person name="Hacquard S."/>
        </authorList>
    </citation>
    <scope>NUCLEOTIDE SEQUENCE</scope>
    <source>
        <strain evidence="4">MPI-CAGE-CH-0230</strain>
    </source>
</reference>
<dbReference type="EMBL" id="JAGTJQ010000008">
    <property type="protein sequence ID" value="KAH7026167.1"/>
    <property type="molecule type" value="Genomic_DNA"/>
</dbReference>
<keyword evidence="1" id="KW-0521">NADP</keyword>
<dbReference type="InterPro" id="IPR013154">
    <property type="entry name" value="ADH-like_N"/>
</dbReference>
<keyword evidence="2" id="KW-0560">Oxidoreductase</keyword>
<dbReference type="Gene3D" id="3.90.180.10">
    <property type="entry name" value="Medium-chain alcohol dehydrogenases, catalytic domain"/>
    <property type="match status" value="1"/>
</dbReference>
<dbReference type="InterPro" id="IPR020843">
    <property type="entry name" value="ER"/>
</dbReference>
<accession>A0A9P8Y2U2</accession>
<protein>
    <submittedName>
        <fullName evidence="4">Zinc-binding dehydrogenase</fullName>
    </submittedName>
</protein>
<dbReference type="InterPro" id="IPR036291">
    <property type="entry name" value="NAD(P)-bd_dom_sf"/>
</dbReference>
<dbReference type="InterPro" id="IPR011032">
    <property type="entry name" value="GroES-like_sf"/>
</dbReference>